<dbReference type="AlphaFoldDB" id="A0AAW0KD63"/>
<evidence type="ECO:0000256" key="2">
    <source>
        <dbReference type="ARBA" id="ARBA00022737"/>
    </source>
</evidence>
<accession>A0AAW0KD63</accession>
<dbReference type="EMBL" id="PKMF04000333">
    <property type="protein sequence ID" value="KAK7837227.1"/>
    <property type="molecule type" value="Genomic_DNA"/>
</dbReference>
<dbReference type="InterPro" id="IPR002885">
    <property type="entry name" value="PPR_rpt"/>
</dbReference>
<gene>
    <name evidence="4" type="ORF">CFP56_021452</name>
</gene>
<dbReference type="GO" id="GO:0006396">
    <property type="term" value="P:RNA processing"/>
    <property type="evidence" value="ECO:0007669"/>
    <property type="project" value="TreeGrafter"/>
</dbReference>
<keyword evidence="5" id="KW-1185">Reference proteome</keyword>
<dbReference type="Pfam" id="PF13041">
    <property type="entry name" value="PPR_2"/>
    <property type="match status" value="1"/>
</dbReference>
<feature type="repeat" description="PPR" evidence="3">
    <location>
        <begin position="238"/>
        <end position="272"/>
    </location>
</feature>
<protein>
    <submittedName>
        <fullName evidence="4">Pentatricopeptide repeat-containing protein</fullName>
    </submittedName>
</protein>
<proteinExistence type="inferred from homology"/>
<comment type="similarity">
    <text evidence="1">Belongs to the PPR family. P subfamily.</text>
</comment>
<dbReference type="Gene3D" id="1.25.40.10">
    <property type="entry name" value="Tetratricopeptide repeat domain"/>
    <property type="match status" value="2"/>
</dbReference>
<dbReference type="PANTHER" id="PTHR47934:SF2">
    <property type="entry name" value="OS07G0671200 PROTEIN"/>
    <property type="match status" value="1"/>
</dbReference>
<dbReference type="Pfam" id="PF01535">
    <property type="entry name" value="PPR"/>
    <property type="match status" value="3"/>
</dbReference>
<dbReference type="PANTHER" id="PTHR47934">
    <property type="entry name" value="PENTATRICOPEPTIDE REPEAT-CONTAINING PROTEIN PET309, MITOCHONDRIAL"/>
    <property type="match status" value="1"/>
</dbReference>
<sequence length="292" mass="33277">MSIAKLLKIFNKATTSLLSNLNSHIIHLVLSNPHVPPRSCLSFFKFLQKNQSLTPQKPDLRAHVTLVCRLYGARKFTKMKNILICIVADDNLQCPVSIIVSLIEEDGFNEPKFVVKLCDMLMRVYSDNRMCEEAVGVFDYMEKNGFEIEERSCFVLLLALKKCDRVESCFEFFRQMVESDVEITVYAMTSVIDGLCRRGEVERGRELMAEIVGRGIKPNIEEANKLSEEMCKKGIKADVHVYTSIISWNFRLGNMKKAFVLFDELNERDLVPNVHTYGALINGSCKAGQMEL</sequence>
<dbReference type="GO" id="GO:0007005">
    <property type="term" value="P:mitochondrion organization"/>
    <property type="evidence" value="ECO:0007669"/>
    <property type="project" value="TreeGrafter"/>
</dbReference>
<name>A0AAW0KD63_QUESU</name>
<dbReference type="PROSITE" id="PS51375">
    <property type="entry name" value="PPR"/>
    <property type="match status" value="2"/>
</dbReference>
<organism evidence="4 5">
    <name type="scientific">Quercus suber</name>
    <name type="common">Cork oak</name>
    <dbReference type="NCBI Taxonomy" id="58331"/>
    <lineage>
        <taxon>Eukaryota</taxon>
        <taxon>Viridiplantae</taxon>
        <taxon>Streptophyta</taxon>
        <taxon>Embryophyta</taxon>
        <taxon>Tracheophyta</taxon>
        <taxon>Spermatophyta</taxon>
        <taxon>Magnoliopsida</taxon>
        <taxon>eudicotyledons</taxon>
        <taxon>Gunneridae</taxon>
        <taxon>Pentapetalae</taxon>
        <taxon>rosids</taxon>
        <taxon>fabids</taxon>
        <taxon>Fagales</taxon>
        <taxon>Fagaceae</taxon>
        <taxon>Quercus</taxon>
    </lineage>
</organism>
<evidence type="ECO:0000256" key="3">
    <source>
        <dbReference type="PROSITE-ProRule" id="PRU00708"/>
    </source>
</evidence>
<dbReference type="Proteomes" id="UP000237347">
    <property type="component" value="Unassembled WGS sequence"/>
</dbReference>
<feature type="repeat" description="PPR" evidence="3">
    <location>
        <begin position="184"/>
        <end position="218"/>
    </location>
</feature>
<dbReference type="NCBIfam" id="TIGR00756">
    <property type="entry name" value="PPR"/>
    <property type="match status" value="3"/>
</dbReference>
<reference evidence="4 5" key="1">
    <citation type="journal article" date="2018" name="Sci. Data">
        <title>The draft genome sequence of cork oak.</title>
        <authorList>
            <person name="Ramos A.M."/>
            <person name="Usie A."/>
            <person name="Barbosa P."/>
            <person name="Barros P.M."/>
            <person name="Capote T."/>
            <person name="Chaves I."/>
            <person name="Simoes F."/>
            <person name="Abreu I."/>
            <person name="Carrasquinho I."/>
            <person name="Faro C."/>
            <person name="Guimaraes J.B."/>
            <person name="Mendonca D."/>
            <person name="Nobrega F."/>
            <person name="Rodrigues L."/>
            <person name="Saibo N.J.M."/>
            <person name="Varela M.C."/>
            <person name="Egas C."/>
            <person name="Matos J."/>
            <person name="Miguel C.M."/>
            <person name="Oliveira M.M."/>
            <person name="Ricardo C.P."/>
            <person name="Goncalves S."/>
        </authorList>
    </citation>
    <scope>NUCLEOTIDE SEQUENCE [LARGE SCALE GENOMIC DNA]</scope>
    <source>
        <strain evidence="5">cv. HL8</strain>
    </source>
</reference>
<evidence type="ECO:0000313" key="5">
    <source>
        <dbReference type="Proteomes" id="UP000237347"/>
    </source>
</evidence>
<dbReference type="GO" id="GO:0003729">
    <property type="term" value="F:mRNA binding"/>
    <property type="evidence" value="ECO:0007669"/>
    <property type="project" value="TreeGrafter"/>
</dbReference>
<dbReference type="GO" id="GO:0005739">
    <property type="term" value="C:mitochondrion"/>
    <property type="evidence" value="ECO:0007669"/>
    <property type="project" value="TreeGrafter"/>
</dbReference>
<evidence type="ECO:0000256" key="1">
    <source>
        <dbReference type="ARBA" id="ARBA00007626"/>
    </source>
</evidence>
<dbReference type="InterPro" id="IPR011990">
    <property type="entry name" value="TPR-like_helical_dom_sf"/>
</dbReference>
<evidence type="ECO:0000313" key="4">
    <source>
        <dbReference type="EMBL" id="KAK7837227.1"/>
    </source>
</evidence>
<comment type="caution">
    <text evidence="4">The sequence shown here is derived from an EMBL/GenBank/DDBJ whole genome shotgun (WGS) entry which is preliminary data.</text>
</comment>
<dbReference type="InterPro" id="IPR051114">
    <property type="entry name" value="Mito_RNA_Proc_CCM1"/>
</dbReference>
<keyword evidence="2" id="KW-0677">Repeat</keyword>